<reference evidence="3 5" key="1">
    <citation type="journal article" date="2019" name="Nat. Microbiol.">
        <title>Expanding anaerobic alkane metabolism in the domain of Archaea.</title>
        <authorList>
            <person name="Wang Y."/>
            <person name="Wegener G."/>
            <person name="Hou J."/>
            <person name="Wang F."/>
            <person name="Xiao X."/>
        </authorList>
    </citation>
    <scope>NUCLEOTIDE SEQUENCE [LARGE SCALE GENOMIC DNA]</scope>
    <source>
        <strain evidence="3">WYZ-LMO11</strain>
    </source>
</reference>
<dbReference type="PROSITE" id="PS50890">
    <property type="entry name" value="PUA"/>
    <property type="match status" value="1"/>
</dbReference>
<dbReference type="GO" id="GO:0003723">
    <property type="term" value="F:RNA binding"/>
    <property type="evidence" value="ECO:0007669"/>
    <property type="project" value="InterPro"/>
</dbReference>
<dbReference type="PIRSF" id="PIRSF005067">
    <property type="entry name" value="Tma_RNA-bind_prd"/>
    <property type="match status" value="1"/>
</dbReference>
<dbReference type="Pfam" id="PF01472">
    <property type="entry name" value="PUA"/>
    <property type="match status" value="1"/>
</dbReference>
<evidence type="ECO:0000313" key="5">
    <source>
        <dbReference type="Proteomes" id="UP000317265"/>
    </source>
</evidence>
<evidence type="ECO:0000259" key="1">
    <source>
        <dbReference type="SMART" id="SM00359"/>
    </source>
</evidence>
<dbReference type="NCBIfam" id="TIGR03684">
    <property type="entry name" value="arCOG00985"/>
    <property type="match status" value="1"/>
</dbReference>
<reference evidence="2 4" key="2">
    <citation type="journal article" date="2019" name="Nat. Microbiol.">
        <title>Wide diversity of methane and short-chain alkane metabolisms in uncultured archaea.</title>
        <authorList>
            <person name="Borrel G."/>
            <person name="Adam P.S."/>
            <person name="McKay L.J."/>
            <person name="Chen L.X."/>
            <person name="Sierra-Garcia I.N."/>
            <person name="Sieber C.M."/>
            <person name="Letourneur Q."/>
            <person name="Ghozlane A."/>
            <person name="Andersen G.L."/>
            <person name="Li W.J."/>
            <person name="Hallam S.J."/>
            <person name="Muyzer G."/>
            <person name="de Oliveira V.M."/>
            <person name="Inskeep W.P."/>
            <person name="Banfield J.F."/>
            <person name="Gribaldo S."/>
        </authorList>
    </citation>
    <scope>NUCLEOTIDE SEQUENCE [LARGE SCALE GENOMIC DNA]</scope>
    <source>
        <strain evidence="2">Verst-YHS</strain>
    </source>
</reference>
<accession>A0A523BFX5</accession>
<dbReference type="SUPFAM" id="SSF88697">
    <property type="entry name" value="PUA domain-like"/>
    <property type="match status" value="1"/>
</dbReference>
<dbReference type="InterPro" id="IPR015947">
    <property type="entry name" value="PUA-like_sf"/>
</dbReference>
<dbReference type="PANTHER" id="PTHR22798:SF0">
    <property type="entry name" value="MALIGNANT T-CELL-AMPLIFIED SEQUENCE 1"/>
    <property type="match status" value="1"/>
</dbReference>
<sequence>MIKKRHPLSSKEQKELLKILKEKYSIDLDKKKIIEVVETKDEKKIYFQEGKPIAILIDENLIPTLKSSKEILDLLPKVIVDMGAVPHIVNGADIMAPGIKEIKNNAEIGKIVLIVDEKYEKPIAIGIMIMNSKEIFEKRKGKAIKNLHYVGDDLWKLM</sequence>
<name>A0A523BFX5_9CREN</name>
<dbReference type="InterPro" id="IPR002478">
    <property type="entry name" value="PUA"/>
</dbReference>
<dbReference type="PANTHER" id="PTHR22798">
    <property type="entry name" value="MCT-1 PROTEIN"/>
    <property type="match status" value="1"/>
</dbReference>
<dbReference type="Gene3D" id="3.10.400.20">
    <property type="match status" value="1"/>
</dbReference>
<dbReference type="Proteomes" id="UP000316080">
    <property type="component" value="Unassembled WGS sequence"/>
</dbReference>
<dbReference type="SUPFAM" id="SSF88802">
    <property type="entry name" value="Pre-PUA domain"/>
    <property type="match status" value="1"/>
</dbReference>
<dbReference type="SMART" id="SM00359">
    <property type="entry name" value="PUA"/>
    <property type="match status" value="1"/>
</dbReference>
<comment type="caution">
    <text evidence="3">The sequence shown here is derived from an EMBL/GenBank/DDBJ whole genome shotgun (WGS) entry which is preliminary data.</text>
</comment>
<evidence type="ECO:0000313" key="4">
    <source>
        <dbReference type="Proteomes" id="UP000316080"/>
    </source>
</evidence>
<dbReference type="AlphaFoldDB" id="A0A523BFX5"/>
<dbReference type="InterPro" id="IPR004521">
    <property type="entry name" value="Uncharacterised_CHP00451"/>
</dbReference>
<dbReference type="EMBL" id="QNVI01000019">
    <property type="protein sequence ID" value="TDA39841.1"/>
    <property type="molecule type" value="Genomic_DNA"/>
</dbReference>
<feature type="domain" description="PUA" evidence="1">
    <location>
        <begin position="76"/>
        <end position="151"/>
    </location>
</feature>
<dbReference type="InterPro" id="IPR015266">
    <property type="entry name" value="DUF1947"/>
</dbReference>
<dbReference type="Proteomes" id="UP000317265">
    <property type="component" value="Unassembled WGS sequence"/>
</dbReference>
<evidence type="ECO:0000313" key="2">
    <source>
        <dbReference type="EMBL" id="RZN55608.1"/>
    </source>
</evidence>
<dbReference type="CDD" id="cd21154">
    <property type="entry name" value="PUA_MJ1432-like"/>
    <property type="match status" value="1"/>
</dbReference>
<proteinExistence type="predicted"/>
<evidence type="ECO:0000313" key="3">
    <source>
        <dbReference type="EMBL" id="TDA39841.1"/>
    </source>
</evidence>
<dbReference type="Pfam" id="PF09183">
    <property type="entry name" value="DUF1947"/>
    <property type="match status" value="1"/>
</dbReference>
<dbReference type="NCBIfam" id="TIGR00451">
    <property type="entry name" value="unchar_dom_2"/>
    <property type="match status" value="1"/>
</dbReference>
<protein>
    <submittedName>
        <fullName evidence="2">DUF1947 domain-containing protein</fullName>
    </submittedName>
    <submittedName>
        <fullName evidence="3">RNA-binding protein</fullName>
    </submittedName>
</protein>
<dbReference type="InterPro" id="IPR022430">
    <property type="entry name" value="CHP03684"/>
</dbReference>
<dbReference type="GO" id="GO:0001731">
    <property type="term" value="P:formation of translation preinitiation complex"/>
    <property type="evidence" value="ECO:0007669"/>
    <property type="project" value="TreeGrafter"/>
</dbReference>
<gene>
    <name evidence="3" type="ORF">DSO09_01705</name>
    <name evidence="2" type="ORF">EF809_04990</name>
</gene>
<dbReference type="InterPro" id="IPR016437">
    <property type="entry name" value="MCT-1/Tma20"/>
</dbReference>
<organism evidence="3 5">
    <name type="scientific">Thermoproteota archaeon</name>
    <dbReference type="NCBI Taxonomy" id="2056631"/>
    <lineage>
        <taxon>Archaea</taxon>
        <taxon>Thermoproteota</taxon>
    </lineage>
</organism>
<dbReference type="EMBL" id="RXIH01000040">
    <property type="protein sequence ID" value="RZN55608.1"/>
    <property type="molecule type" value="Genomic_DNA"/>
</dbReference>